<sequence length="185" mass="21575">MSDILIASLKNDDPFAMEQIFHIHWEKVFDLAFKKLGDETLAQDMTQEIFISLWEKRKKLDLTGNLSGYLYGAVKNRVIDYYRSSSIKDGHQTEYAILMNQKREVAPDEHLIFQDTAKEVEAVMQLLPERMRLVISMSREQDKTVKEIATELNISVQTVKNQITSAMKILRENLSYLLLIVFFRL</sequence>
<evidence type="ECO:0000256" key="3">
    <source>
        <dbReference type="ARBA" id="ARBA00023082"/>
    </source>
</evidence>
<keyword evidence="2" id="KW-0805">Transcription regulation</keyword>
<protein>
    <submittedName>
        <fullName evidence="7">DNA-directed RNA polymerase sigma-70 factor</fullName>
    </submittedName>
    <submittedName>
        <fullName evidence="8">RNA polymerase sigma-70 factor (ECF subfamily)</fullName>
    </submittedName>
</protein>
<dbReference type="AlphaFoldDB" id="A0A4R2HMB8"/>
<dbReference type="EMBL" id="BMJO01000001">
    <property type="protein sequence ID" value="GGE44608.1"/>
    <property type="molecule type" value="Genomic_DNA"/>
</dbReference>
<name>A0A4R2HMB8_9SPHI</name>
<dbReference type="Pfam" id="PF08281">
    <property type="entry name" value="Sigma70_r4_2"/>
    <property type="match status" value="1"/>
</dbReference>
<reference evidence="7" key="4">
    <citation type="submission" date="2024-05" db="EMBL/GenBank/DDBJ databases">
        <authorList>
            <person name="Sun Q."/>
            <person name="Zhou Y."/>
        </authorList>
    </citation>
    <scope>NUCLEOTIDE SEQUENCE</scope>
    <source>
        <strain evidence="7">CGMCC 1.15644</strain>
    </source>
</reference>
<keyword evidence="3" id="KW-0731">Sigma factor</keyword>
<dbReference type="InterPro" id="IPR013325">
    <property type="entry name" value="RNA_pol_sigma_r2"/>
</dbReference>
<dbReference type="InterPro" id="IPR007627">
    <property type="entry name" value="RNA_pol_sigma70_r2"/>
</dbReference>
<reference evidence="8 9" key="3">
    <citation type="submission" date="2019-03" db="EMBL/GenBank/DDBJ databases">
        <title>Genomic Encyclopedia of Type Strains, Phase IV (KMG-IV): sequencing the most valuable type-strain genomes for metagenomic binning, comparative biology and taxonomic classification.</title>
        <authorList>
            <person name="Goeker M."/>
        </authorList>
    </citation>
    <scope>NUCLEOTIDE SEQUENCE [LARGE SCALE GENOMIC DNA]</scope>
    <source>
        <strain evidence="8 9">DSM 103236</strain>
    </source>
</reference>
<evidence type="ECO:0000313" key="7">
    <source>
        <dbReference type="EMBL" id="GGE44608.1"/>
    </source>
</evidence>
<dbReference type="NCBIfam" id="TIGR02985">
    <property type="entry name" value="Sig70_bacteroi1"/>
    <property type="match status" value="1"/>
</dbReference>
<dbReference type="PANTHER" id="PTHR43133:SF46">
    <property type="entry name" value="RNA POLYMERASE SIGMA-70 FACTOR ECF SUBFAMILY"/>
    <property type="match status" value="1"/>
</dbReference>
<dbReference type="GO" id="GO:0000428">
    <property type="term" value="C:DNA-directed RNA polymerase complex"/>
    <property type="evidence" value="ECO:0007669"/>
    <property type="project" value="UniProtKB-KW"/>
</dbReference>
<reference evidence="10" key="2">
    <citation type="journal article" date="2019" name="Int. J. Syst. Evol. Microbiol.">
        <title>The Global Catalogue of Microorganisms (GCM) 10K type strain sequencing project: providing services to taxonomists for standard genome sequencing and annotation.</title>
        <authorList>
            <consortium name="The Broad Institute Genomics Platform"/>
            <consortium name="The Broad Institute Genome Sequencing Center for Infectious Disease"/>
            <person name="Wu L."/>
            <person name="Ma J."/>
        </authorList>
    </citation>
    <scope>NUCLEOTIDE SEQUENCE [LARGE SCALE GENOMIC DNA]</scope>
    <source>
        <strain evidence="10">CGMCC 1.15644</strain>
    </source>
</reference>
<evidence type="ECO:0000313" key="10">
    <source>
        <dbReference type="Proteomes" id="UP000622648"/>
    </source>
</evidence>
<dbReference type="GO" id="GO:0016987">
    <property type="term" value="F:sigma factor activity"/>
    <property type="evidence" value="ECO:0007669"/>
    <property type="project" value="UniProtKB-KW"/>
</dbReference>
<dbReference type="InterPro" id="IPR014284">
    <property type="entry name" value="RNA_pol_sigma-70_dom"/>
</dbReference>
<comment type="similarity">
    <text evidence="1">Belongs to the sigma-70 factor family. ECF subfamily.</text>
</comment>
<evidence type="ECO:0000313" key="9">
    <source>
        <dbReference type="Proteomes" id="UP000295684"/>
    </source>
</evidence>
<dbReference type="InterPro" id="IPR014327">
    <property type="entry name" value="RNA_pol_sigma70_bacteroid"/>
</dbReference>
<dbReference type="Proteomes" id="UP000295684">
    <property type="component" value="Unassembled WGS sequence"/>
</dbReference>
<dbReference type="NCBIfam" id="TIGR02937">
    <property type="entry name" value="sigma70-ECF"/>
    <property type="match status" value="1"/>
</dbReference>
<evidence type="ECO:0000313" key="8">
    <source>
        <dbReference type="EMBL" id="TCO30762.1"/>
    </source>
</evidence>
<evidence type="ECO:0000256" key="4">
    <source>
        <dbReference type="ARBA" id="ARBA00023163"/>
    </source>
</evidence>
<dbReference type="Proteomes" id="UP000622648">
    <property type="component" value="Unassembled WGS sequence"/>
</dbReference>
<dbReference type="RefSeq" id="WP_132528953.1">
    <property type="nucleotide sequence ID" value="NZ_BMJO01000001.1"/>
</dbReference>
<dbReference type="InterPro" id="IPR036388">
    <property type="entry name" value="WH-like_DNA-bd_sf"/>
</dbReference>
<dbReference type="Pfam" id="PF04542">
    <property type="entry name" value="Sigma70_r2"/>
    <property type="match status" value="1"/>
</dbReference>
<dbReference type="SUPFAM" id="SSF88659">
    <property type="entry name" value="Sigma3 and sigma4 domains of RNA polymerase sigma factors"/>
    <property type="match status" value="1"/>
</dbReference>
<accession>A0A4R2HMB8</accession>
<dbReference type="InterPro" id="IPR013324">
    <property type="entry name" value="RNA_pol_sigma_r3/r4-like"/>
</dbReference>
<evidence type="ECO:0000256" key="1">
    <source>
        <dbReference type="ARBA" id="ARBA00010641"/>
    </source>
</evidence>
<evidence type="ECO:0000256" key="2">
    <source>
        <dbReference type="ARBA" id="ARBA00023015"/>
    </source>
</evidence>
<evidence type="ECO:0000259" key="5">
    <source>
        <dbReference type="Pfam" id="PF04542"/>
    </source>
</evidence>
<dbReference type="PANTHER" id="PTHR43133">
    <property type="entry name" value="RNA POLYMERASE ECF-TYPE SIGMA FACTO"/>
    <property type="match status" value="1"/>
</dbReference>
<dbReference type="SUPFAM" id="SSF88946">
    <property type="entry name" value="Sigma2 domain of RNA polymerase sigma factors"/>
    <property type="match status" value="1"/>
</dbReference>
<dbReference type="EMBL" id="SLWO01000001">
    <property type="protein sequence ID" value="TCO30762.1"/>
    <property type="molecule type" value="Genomic_DNA"/>
</dbReference>
<keyword evidence="7" id="KW-0240">DNA-directed RNA polymerase</keyword>
<keyword evidence="10" id="KW-1185">Reference proteome</keyword>
<reference evidence="7" key="1">
    <citation type="journal article" date="2014" name="Int. J. Syst. Evol. Microbiol.">
        <title>Complete genome of a new Firmicutes species belonging to the dominant human colonic microbiota ('Ruminococcus bicirculans') reveals two chromosomes and a selective capacity to utilize plant glucans.</title>
        <authorList>
            <consortium name="NISC Comparative Sequencing Program"/>
            <person name="Wegmann U."/>
            <person name="Louis P."/>
            <person name="Goesmann A."/>
            <person name="Henrissat B."/>
            <person name="Duncan S.H."/>
            <person name="Flint H.J."/>
        </authorList>
    </citation>
    <scope>NUCLEOTIDE SEQUENCE</scope>
    <source>
        <strain evidence="7">CGMCC 1.15644</strain>
    </source>
</reference>
<gene>
    <name evidence="8" type="ORF">EV200_101201</name>
    <name evidence="7" type="ORF">GCM10011413_08430</name>
</gene>
<feature type="domain" description="RNA polymerase sigma-70 region 2" evidence="5">
    <location>
        <begin position="27"/>
        <end position="85"/>
    </location>
</feature>
<dbReference type="Gene3D" id="1.10.1740.10">
    <property type="match status" value="1"/>
</dbReference>
<dbReference type="GO" id="GO:0006352">
    <property type="term" value="P:DNA-templated transcription initiation"/>
    <property type="evidence" value="ECO:0007669"/>
    <property type="project" value="InterPro"/>
</dbReference>
<comment type="caution">
    <text evidence="8">The sequence shown here is derived from an EMBL/GenBank/DDBJ whole genome shotgun (WGS) entry which is preliminary data.</text>
</comment>
<dbReference type="InterPro" id="IPR039425">
    <property type="entry name" value="RNA_pol_sigma-70-like"/>
</dbReference>
<dbReference type="Gene3D" id="1.10.10.10">
    <property type="entry name" value="Winged helix-like DNA-binding domain superfamily/Winged helix DNA-binding domain"/>
    <property type="match status" value="1"/>
</dbReference>
<feature type="domain" description="RNA polymerase sigma factor 70 region 4 type 2" evidence="6">
    <location>
        <begin position="119"/>
        <end position="168"/>
    </location>
</feature>
<proteinExistence type="inferred from homology"/>
<evidence type="ECO:0000259" key="6">
    <source>
        <dbReference type="Pfam" id="PF08281"/>
    </source>
</evidence>
<keyword evidence="4" id="KW-0804">Transcription</keyword>
<organism evidence="8 9">
    <name type="scientific">Pedobacter psychrotolerans</name>
    <dbReference type="NCBI Taxonomy" id="1843235"/>
    <lineage>
        <taxon>Bacteria</taxon>
        <taxon>Pseudomonadati</taxon>
        <taxon>Bacteroidota</taxon>
        <taxon>Sphingobacteriia</taxon>
        <taxon>Sphingobacteriales</taxon>
        <taxon>Sphingobacteriaceae</taxon>
        <taxon>Pedobacter</taxon>
    </lineage>
</organism>
<dbReference type="OrthoDB" id="1100095at2"/>
<dbReference type="GO" id="GO:0003677">
    <property type="term" value="F:DNA binding"/>
    <property type="evidence" value="ECO:0007669"/>
    <property type="project" value="InterPro"/>
</dbReference>
<dbReference type="InterPro" id="IPR013249">
    <property type="entry name" value="RNA_pol_sigma70_r4_t2"/>
</dbReference>
<dbReference type="CDD" id="cd06171">
    <property type="entry name" value="Sigma70_r4"/>
    <property type="match status" value="1"/>
</dbReference>